<protein>
    <submittedName>
        <fullName evidence="2">Uncharacterized protein</fullName>
    </submittedName>
</protein>
<keyword evidence="3" id="KW-1185">Reference proteome</keyword>
<accession>A0ABX6B607</accession>
<dbReference type="GeneID" id="95539022"/>
<dbReference type="EMBL" id="CP023697">
    <property type="protein sequence ID" value="QEV09546.1"/>
    <property type="molecule type" value="Genomic_DNA"/>
</dbReference>
<dbReference type="Proteomes" id="UP000326041">
    <property type="component" value="Chromosome"/>
</dbReference>
<sequence length="174" mass="18864">MFPVITRPRFCVRARAAAYVTGRPRLLDGVRTVRRPDGLTEDQEGRLAPQQPWSLSRRASALFDEYLRPARGCEIPTGRIDGVYELGQDEFPACGASRTEAFRERGTDSAGRPATASSGPATWPGRSPATTLSGRAAGHAAFSSSPPAGTRQCRPRRPAAAAPDDRRDHRLPEP</sequence>
<evidence type="ECO:0000313" key="3">
    <source>
        <dbReference type="Proteomes" id="UP000326041"/>
    </source>
</evidence>
<name>A0ABX6B607_9ACTN</name>
<proteinExistence type="predicted"/>
<evidence type="ECO:0000313" key="2">
    <source>
        <dbReference type="EMBL" id="QEV09546.1"/>
    </source>
</evidence>
<gene>
    <name evidence="2" type="ORF">CP972_31615</name>
</gene>
<dbReference type="RefSeq" id="WP_055606255.1">
    <property type="nucleotide sequence ID" value="NZ_CP023697.1"/>
</dbReference>
<evidence type="ECO:0000256" key="1">
    <source>
        <dbReference type="SAM" id="MobiDB-lite"/>
    </source>
</evidence>
<feature type="region of interest" description="Disordered" evidence="1">
    <location>
        <begin position="95"/>
        <end position="174"/>
    </location>
</feature>
<organism evidence="2 3">
    <name type="scientific">Streptomyces prasinus</name>
    <dbReference type="NCBI Taxonomy" id="67345"/>
    <lineage>
        <taxon>Bacteria</taxon>
        <taxon>Bacillati</taxon>
        <taxon>Actinomycetota</taxon>
        <taxon>Actinomycetes</taxon>
        <taxon>Kitasatosporales</taxon>
        <taxon>Streptomycetaceae</taxon>
        <taxon>Streptomyces</taxon>
    </lineage>
</organism>
<feature type="compositionally biased region" description="Basic and acidic residues" evidence="1">
    <location>
        <begin position="163"/>
        <end position="174"/>
    </location>
</feature>
<reference evidence="2 3" key="1">
    <citation type="submission" date="2017-09" db="EMBL/GenBank/DDBJ databases">
        <authorList>
            <person name="Lee N."/>
            <person name="Cho B.-K."/>
        </authorList>
    </citation>
    <scope>NUCLEOTIDE SEQUENCE [LARGE SCALE GENOMIC DNA]</scope>
    <source>
        <strain evidence="2 3">ATCC 13879</strain>
    </source>
</reference>